<dbReference type="GeneID" id="101501541"/>
<evidence type="ECO:0000256" key="9">
    <source>
        <dbReference type="ARBA" id="ARBA00023180"/>
    </source>
</evidence>
<dbReference type="InterPro" id="IPR001563">
    <property type="entry name" value="Peptidase_S10"/>
</dbReference>
<evidence type="ECO:0000256" key="6">
    <source>
        <dbReference type="ARBA" id="ARBA00022729"/>
    </source>
</evidence>
<evidence type="ECO:0000256" key="5">
    <source>
        <dbReference type="ARBA" id="ARBA00022670"/>
    </source>
</evidence>
<dbReference type="PROSITE" id="PS00560">
    <property type="entry name" value="CARBOXYPEPT_SER_HIS"/>
    <property type="match status" value="1"/>
</dbReference>
<comment type="subcellular location">
    <subcellularLocation>
        <location evidence="1">Secreted</location>
    </subcellularLocation>
</comment>
<evidence type="ECO:0000256" key="4">
    <source>
        <dbReference type="ARBA" id="ARBA00022645"/>
    </source>
</evidence>
<dbReference type="InterPro" id="IPR029058">
    <property type="entry name" value="AB_hydrolase_fold"/>
</dbReference>
<dbReference type="OrthoDB" id="443318at2759"/>
<protein>
    <recommendedName>
        <fullName evidence="10">Carboxypeptidase</fullName>
        <ecNumber evidence="10">3.4.16.-</ecNumber>
    </recommendedName>
</protein>
<dbReference type="PaxDb" id="3827-XP_004488608.1"/>
<dbReference type="eggNOG" id="KOG1282">
    <property type="taxonomic scope" value="Eukaryota"/>
</dbReference>
<evidence type="ECO:0000256" key="3">
    <source>
        <dbReference type="ARBA" id="ARBA00022525"/>
    </source>
</evidence>
<comment type="similarity">
    <text evidence="2 10">Belongs to the peptidase S10 family.</text>
</comment>
<dbReference type="RefSeq" id="XP_004488608.1">
    <property type="nucleotide sequence ID" value="XM_004488551.3"/>
</dbReference>
<dbReference type="FunFam" id="3.40.50.1820:FF:000579">
    <property type="entry name" value="Carboxypeptidase"/>
    <property type="match status" value="1"/>
</dbReference>
<keyword evidence="3" id="KW-0964">Secreted</keyword>
<dbReference type="Gene3D" id="6.10.250.940">
    <property type="match status" value="1"/>
</dbReference>
<reference evidence="13" key="2">
    <citation type="submission" date="2025-08" db="UniProtKB">
        <authorList>
            <consortium name="RefSeq"/>
        </authorList>
    </citation>
    <scope>IDENTIFICATION</scope>
    <source>
        <tissue evidence="13">Etiolated seedlings</tissue>
    </source>
</reference>
<keyword evidence="11" id="KW-0472">Membrane</keyword>
<dbReference type="Gene3D" id="3.40.50.1820">
    <property type="entry name" value="alpha/beta hydrolase"/>
    <property type="match status" value="1"/>
</dbReference>
<keyword evidence="6" id="KW-0732">Signal</keyword>
<evidence type="ECO:0000313" key="12">
    <source>
        <dbReference type="Proteomes" id="UP000087171"/>
    </source>
</evidence>
<accession>A0A1S2XHL6</accession>
<dbReference type="Pfam" id="PF00450">
    <property type="entry name" value="Peptidase_S10"/>
    <property type="match status" value="1"/>
</dbReference>
<dbReference type="PANTHER" id="PTHR11802:SF32">
    <property type="entry name" value="SERINE CARBOXYPEPTIDASE-LIKE 29"/>
    <property type="match status" value="1"/>
</dbReference>
<keyword evidence="8" id="KW-1015">Disulfide bond</keyword>
<keyword evidence="5 10" id="KW-0645">Protease</keyword>
<evidence type="ECO:0000256" key="2">
    <source>
        <dbReference type="ARBA" id="ARBA00009431"/>
    </source>
</evidence>
<dbReference type="Gene3D" id="3.40.50.11320">
    <property type="match status" value="1"/>
</dbReference>
<keyword evidence="9" id="KW-0325">Glycoprotein</keyword>
<evidence type="ECO:0000256" key="10">
    <source>
        <dbReference type="RuleBase" id="RU361156"/>
    </source>
</evidence>
<name>A0A1S2XHL6_CICAR</name>
<dbReference type="PROSITE" id="PS00131">
    <property type="entry name" value="CARBOXYPEPT_SER_SER"/>
    <property type="match status" value="1"/>
</dbReference>
<dbReference type="InterPro" id="IPR033124">
    <property type="entry name" value="Ser_caboxypep_his_AS"/>
</dbReference>
<reference evidence="12" key="1">
    <citation type="journal article" date="2013" name="Nat. Biotechnol.">
        <title>Draft genome sequence of chickpea (Cicer arietinum) provides a resource for trait improvement.</title>
        <authorList>
            <person name="Varshney R.K."/>
            <person name="Song C."/>
            <person name="Saxena R.K."/>
            <person name="Azam S."/>
            <person name="Yu S."/>
            <person name="Sharpe A.G."/>
            <person name="Cannon S."/>
            <person name="Baek J."/>
            <person name="Rosen B.D."/>
            <person name="Tar'an B."/>
            <person name="Millan T."/>
            <person name="Zhang X."/>
            <person name="Ramsay L.D."/>
            <person name="Iwata A."/>
            <person name="Wang Y."/>
            <person name="Nelson W."/>
            <person name="Farmer A.D."/>
            <person name="Gaur P.M."/>
            <person name="Soderlund C."/>
            <person name="Penmetsa R.V."/>
            <person name="Xu C."/>
            <person name="Bharti A.K."/>
            <person name="He W."/>
            <person name="Winter P."/>
            <person name="Zhao S."/>
            <person name="Hane J.K."/>
            <person name="Carrasquilla-Garcia N."/>
            <person name="Condie J.A."/>
            <person name="Upadhyaya H.D."/>
            <person name="Luo M.C."/>
            <person name="Thudi M."/>
            <person name="Gowda C.L."/>
            <person name="Singh N.P."/>
            <person name="Lichtenzveig J."/>
            <person name="Gali K.K."/>
            <person name="Rubio J."/>
            <person name="Nadarajan N."/>
            <person name="Dolezel J."/>
            <person name="Bansal K.C."/>
            <person name="Xu X."/>
            <person name="Edwards D."/>
            <person name="Zhang G."/>
            <person name="Kahl G."/>
            <person name="Gil J."/>
            <person name="Singh K.B."/>
            <person name="Datta S.K."/>
            <person name="Jackson S.A."/>
            <person name="Wang J."/>
            <person name="Cook D.R."/>
        </authorList>
    </citation>
    <scope>NUCLEOTIDE SEQUENCE [LARGE SCALE GENOMIC DNA]</scope>
    <source>
        <strain evidence="12">cv. CDC Frontier</strain>
    </source>
</reference>
<sequence length="485" mass="55039">MCEVLSPQSEMARFEWSQIWVTDILILATLFLCSISFAIATDPFVQQGKDRIGRALPGQNFNINFEHYSGYITVNEDTGRNLFYWFIEAEHQDPTSKPLLLWFNGGPGCSSIAFGEAEEIGPFHINPDGNTLYLNPYSWNQVANILFVDSPVGVGFSYSNTSSELLNNGDKRTAEDSLIFLLKWFERFPQYKKTDFFISGESYAGHYVPQLSQLIVNHNSATKQNPINFKGYMVGNALTDDFYDQLGIFQFMWTSGMISDQTFKLLNLLCDSQSVEHPSTSCEKILEIADDELGNLDPYSIYTPPCHGNDNHKVKRKHSIGRLRATYDPCTEKHSIKYFNQPEVQRILHVDPHHKPEKWETCSDLVNINWKDSPRTVLDIYRELIPTGLRIWMFSGNTDSVIPVTSTRYTIDALKLPTVSPWRAWYDDGEVGGWIQEYAGLTFVTIRGAGHEVPLHKPKLALTLFKAFLAGTSMPTLEPLPVAAF</sequence>
<keyword evidence="12" id="KW-1185">Reference proteome</keyword>
<dbReference type="PANTHER" id="PTHR11802">
    <property type="entry name" value="SERINE PROTEASE FAMILY S10 SERINE CARBOXYPEPTIDASE"/>
    <property type="match status" value="1"/>
</dbReference>
<keyword evidence="7 10" id="KW-0378">Hydrolase</keyword>
<dbReference type="PRINTS" id="PR00724">
    <property type="entry name" value="CRBOXYPTASEC"/>
</dbReference>
<evidence type="ECO:0000256" key="8">
    <source>
        <dbReference type="ARBA" id="ARBA00023157"/>
    </source>
</evidence>
<dbReference type="AlphaFoldDB" id="A0A1S2XHL6"/>
<feature type="transmembrane region" description="Helical" evidence="11">
    <location>
        <begin position="20"/>
        <end position="40"/>
    </location>
</feature>
<dbReference type="GO" id="GO:0005576">
    <property type="term" value="C:extracellular region"/>
    <property type="evidence" value="ECO:0007669"/>
    <property type="project" value="UniProtKB-SubCell"/>
</dbReference>
<keyword evidence="11" id="KW-0812">Transmembrane</keyword>
<keyword evidence="4 10" id="KW-0121">Carboxypeptidase</keyword>
<gene>
    <name evidence="13" type="primary">LOC101501541</name>
</gene>
<dbReference type="InterPro" id="IPR018202">
    <property type="entry name" value="Ser_caboxypep_ser_AS"/>
</dbReference>
<evidence type="ECO:0000256" key="7">
    <source>
        <dbReference type="ARBA" id="ARBA00022801"/>
    </source>
</evidence>
<keyword evidence="11" id="KW-1133">Transmembrane helix</keyword>
<dbReference type="FunFam" id="3.40.50.11320:FF:000001">
    <property type="entry name" value="Carboxypeptidase"/>
    <property type="match status" value="1"/>
</dbReference>
<dbReference type="KEGG" id="cam:101501541"/>
<evidence type="ECO:0000313" key="13">
    <source>
        <dbReference type="RefSeq" id="XP_004488608.1"/>
    </source>
</evidence>
<evidence type="ECO:0000256" key="11">
    <source>
        <dbReference type="SAM" id="Phobius"/>
    </source>
</evidence>
<dbReference type="Proteomes" id="UP000087171">
    <property type="component" value="Chromosome Ca1"/>
</dbReference>
<dbReference type="GO" id="GO:0005773">
    <property type="term" value="C:vacuole"/>
    <property type="evidence" value="ECO:0007669"/>
    <property type="project" value="TreeGrafter"/>
</dbReference>
<dbReference type="GO" id="GO:0004185">
    <property type="term" value="F:serine-type carboxypeptidase activity"/>
    <property type="evidence" value="ECO:0007669"/>
    <property type="project" value="UniProtKB-UniRule"/>
</dbReference>
<proteinExistence type="inferred from homology"/>
<dbReference type="GO" id="GO:0006508">
    <property type="term" value="P:proteolysis"/>
    <property type="evidence" value="ECO:0007669"/>
    <property type="project" value="UniProtKB-KW"/>
</dbReference>
<dbReference type="SUPFAM" id="SSF53474">
    <property type="entry name" value="alpha/beta-Hydrolases"/>
    <property type="match status" value="1"/>
</dbReference>
<evidence type="ECO:0000256" key="1">
    <source>
        <dbReference type="ARBA" id="ARBA00004613"/>
    </source>
</evidence>
<dbReference type="EC" id="3.4.16.-" evidence="10"/>
<organism evidence="12 13">
    <name type="scientific">Cicer arietinum</name>
    <name type="common">Chickpea</name>
    <name type="synonym">Garbanzo</name>
    <dbReference type="NCBI Taxonomy" id="3827"/>
    <lineage>
        <taxon>Eukaryota</taxon>
        <taxon>Viridiplantae</taxon>
        <taxon>Streptophyta</taxon>
        <taxon>Embryophyta</taxon>
        <taxon>Tracheophyta</taxon>
        <taxon>Spermatophyta</taxon>
        <taxon>Magnoliopsida</taxon>
        <taxon>eudicotyledons</taxon>
        <taxon>Gunneridae</taxon>
        <taxon>Pentapetalae</taxon>
        <taxon>rosids</taxon>
        <taxon>fabids</taxon>
        <taxon>Fabales</taxon>
        <taxon>Fabaceae</taxon>
        <taxon>Papilionoideae</taxon>
        <taxon>50 kb inversion clade</taxon>
        <taxon>NPAAA clade</taxon>
        <taxon>Hologalegina</taxon>
        <taxon>IRL clade</taxon>
        <taxon>Cicereae</taxon>
        <taxon>Cicer</taxon>
    </lineage>
</organism>